<dbReference type="GO" id="GO:0009414">
    <property type="term" value="P:response to water deprivation"/>
    <property type="evidence" value="ECO:0007669"/>
    <property type="project" value="TreeGrafter"/>
</dbReference>
<sequence length="321" mass="36548">MGSVRIPEVVPSPIQDSERLNKAFQGWGTDEKAVVWVLGHRNAEQRKKIRETYQQIYKESLLDRLKSELSGDFEYAVIQWMLDPAERDAKLIRKSLEGLKKKKSAKEFEVLVETTCSYSPHHLMAVRECYCSLFDCSLEEDIFSNVSLPSLKKLLVGLVSSYRYDGELVDESMAKVEASLLRDAIENKQLDHDNMVLILSTRNVSQLKAVFECYYQNYGNPIDQDIKNCGTSDLELTLELVIQCIQAPEKHFAEVMHASMAGFGTDEESLSRAIVSRAEIDMMKVRGEFFNMYNTSLDNAVVDDTSGDYKDFLMTLFGARI</sequence>
<dbReference type="Gramene" id="RZC83010">
    <property type="protein sequence ID" value="RZC83010"/>
    <property type="gene ID" value="C5167_045798"/>
</dbReference>
<organism evidence="7 8">
    <name type="scientific">Papaver somniferum</name>
    <name type="common">Opium poppy</name>
    <dbReference type="NCBI Taxonomy" id="3469"/>
    <lineage>
        <taxon>Eukaryota</taxon>
        <taxon>Viridiplantae</taxon>
        <taxon>Streptophyta</taxon>
        <taxon>Embryophyta</taxon>
        <taxon>Tracheophyta</taxon>
        <taxon>Spermatophyta</taxon>
        <taxon>Magnoliopsida</taxon>
        <taxon>Ranunculales</taxon>
        <taxon>Papaveraceae</taxon>
        <taxon>Papaveroideae</taxon>
        <taxon>Papaver</taxon>
    </lineage>
</organism>
<comment type="similarity">
    <text evidence="6">Belongs to the annexin family.</text>
</comment>
<dbReference type="PANTHER" id="PTHR10502:SF99">
    <property type="entry name" value="ANNEXIN D3"/>
    <property type="match status" value="1"/>
</dbReference>
<dbReference type="FunFam" id="1.10.220.10:FF:000008">
    <property type="entry name" value="Annexin"/>
    <property type="match status" value="1"/>
</dbReference>
<dbReference type="SUPFAM" id="SSF47874">
    <property type="entry name" value="Annexin"/>
    <property type="match status" value="1"/>
</dbReference>
<dbReference type="OrthoDB" id="37886at2759"/>
<dbReference type="InterPro" id="IPR037104">
    <property type="entry name" value="Annexin_sf"/>
</dbReference>
<dbReference type="GO" id="GO:0005886">
    <property type="term" value="C:plasma membrane"/>
    <property type="evidence" value="ECO:0007669"/>
    <property type="project" value="TreeGrafter"/>
</dbReference>
<name>A0A4Y7LEE8_PAPSO</name>
<dbReference type="GO" id="GO:0009409">
    <property type="term" value="P:response to cold"/>
    <property type="evidence" value="ECO:0007669"/>
    <property type="project" value="TreeGrafter"/>
</dbReference>
<keyword evidence="8" id="KW-1185">Reference proteome</keyword>
<dbReference type="FunFam" id="1.10.220.10:FF:000001">
    <property type="entry name" value="Annexin"/>
    <property type="match status" value="1"/>
</dbReference>
<dbReference type="SMART" id="SM00335">
    <property type="entry name" value="ANX"/>
    <property type="match status" value="4"/>
</dbReference>
<dbReference type="EMBL" id="CM010725">
    <property type="protein sequence ID" value="RZC83010.1"/>
    <property type="molecule type" value="Genomic_DNA"/>
</dbReference>
<dbReference type="PROSITE" id="PS51897">
    <property type="entry name" value="ANNEXIN_2"/>
    <property type="match status" value="4"/>
</dbReference>
<evidence type="ECO:0000256" key="6">
    <source>
        <dbReference type="RuleBase" id="RU003540"/>
    </source>
</evidence>
<keyword evidence="1" id="KW-0479">Metal-binding</keyword>
<dbReference type="Pfam" id="PF00191">
    <property type="entry name" value="Annexin"/>
    <property type="match status" value="3"/>
</dbReference>
<keyword evidence="5 6" id="KW-0111">Calcium/phospholipid-binding</keyword>
<evidence type="ECO:0000256" key="2">
    <source>
        <dbReference type="ARBA" id="ARBA00022737"/>
    </source>
</evidence>
<keyword evidence="3 6" id="KW-0106">Calcium</keyword>
<dbReference type="GO" id="GO:0009651">
    <property type="term" value="P:response to salt stress"/>
    <property type="evidence" value="ECO:0007669"/>
    <property type="project" value="TreeGrafter"/>
</dbReference>
<dbReference type="PANTHER" id="PTHR10502">
    <property type="entry name" value="ANNEXIN"/>
    <property type="match status" value="1"/>
</dbReference>
<proteinExistence type="inferred from homology"/>
<evidence type="ECO:0000256" key="3">
    <source>
        <dbReference type="ARBA" id="ARBA00022837"/>
    </source>
</evidence>
<dbReference type="PROSITE" id="PS00223">
    <property type="entry name" value="ANNEXIN_1"/>
    <property type="match status" value="1"/>
</dbReference>
<comment type="domain">
    <text evidence="6">A pair of annexin repeats may form one binding site for calcium and phospholipid.</text>
</comment>
<dbReference type="PRINTS" id="PR00196">
    <property type="entry name" value="ANNEXIN"/>
</dbReference>
<evidence type="ECO:0000256" key="1">
    <source>
        <dbReference type="ARBA" id="ARBA00022723"/>
    </source>
</evidence>
<evidence type="ECO:0000256" key="4">
    <source>
        <dbReference type="ARBA" id="ARBA00023216"/>
    </source>
</evidence>
<accession>A0A4Y7LEE8</accession>
<dbReference type="InterPro" id="IPR018252">
    <property type="entry name" value="Annexin_repeat_CS"/>
</dbReference>
<dbReference type="GO" id="GO:0009408">
    <property type="term" value="P:response to heat"/>
    <property type="evidence" value="ECO:0007669"/>
    <property type="project" value="TreeGrafter"/>
</dbReference>
<dbReference type="AlphaFoldDB" id="A0A4Y7LEE8"/>
<dbReference type="Gene3D" id="1.10.220.10">
    <property type="entry name" value="Annexin"/>
    <property type="match status" value="4"/>
</dbReference>
<dbReference type="STRING" id="3469.A0A4Y7LEE8"/>
<keyword evidence="4 6" id="KW-0041">Annexin</keyword>
<protein>
    <recommendedName>
        <fullName evidence="6">Annexin</fullName>
    </recommendedName>
</protein>
<evidence type="ECO:0000313" key="7">
    <source>
        <dbReference type="EMBL" id="RZC83010.1"/>
    </source>
</evidence>
<dbReference type="Proteomes" id="UP000316621">
    <property type="component" value="Chromosome 11"/>
</dbReference>
<evidence type="ECO:0000313" key="8">
    <source>
        <dbReference type="Proteomes" id="UP000316621"/>
    </source>
</evidence>
<keyword evidence="2 6" id="KW-0677">Repeat</keyword>
<dbReference type="GO" id="GO:0005509">
    <property type="term" value="F:calcium ion binding"/>
    <property type="evidence" value="ECO:0007669"/>
    <property type="project" value="InterPro"/>
</dbReference>
<dbReference type="GO" id="GO:0005544">
    <property type="term" value="F:calcium-dependent phospholipid binding"/>
    <property type="evidence" value="ECO:0007669"/>
    <property type="project" value="UniProtKB-KW"/>
</dbReference>
<dbReference type="InterPro" id="IPR018502">
    <property type="entry name" value="Annexin_repeat"/>
</dbReference>
<dbReference type="GO" id="GO:0005737">
    <property type="term" value="C:cytoplasm"/>
    <property type="evidence" value="ECO:0007669"/>
    <property type="project" value="TreeGrafter"/>
</dbReference>
<dbReference type="GO" id="GO:0001786">
    <property type="term" value="F:phosphatidylserine binding"/>
    <property type="evidence" value="ECO:0007669"/>
    <property type="project" value="TreeGrafter"/>
</dbReference>
<dbReference type="OMA" id="VRGPLMQ"/>
<evidence type="ECO:0000256" key="5">
    <source>
        <dbReference type="ARBA" id="ARBA00023302"/>
    </source>
</evidence>
<reference evidence="7 8" key="1">
    <citation type="journal article" date="2018" name="Science">
        <title>The opium poppy genome and morphinan production.</title>
        <authorList>
            <person name="Guo L."/>
            <person name="Winzer T."/>
            <person name="Yang X."/>
            <person name="Li Y."/>
            <person name="Ning Z."/>
            <person name="He Z."/>
            <person name="Teodor R."/>
            <person name="Lu Y."/>
            <person name="Bowser T.A."/>
            <person name="Graham I.A."/>
            <person name="Ye K."/>
        </authorList>
    </citation>
    <scope>NUCLEOTIDE SEQUENCE [LARGE SCALE GENOMIC DNA]</scope>
    <source>
        <strain evidence="8">cv. HN1</strain>
        <tissue evidence="7">Leaves</tissue>
    </source>
</reference>
<dbReference type="InterPro" id="IPR001464">
    <property type="entry name" value="Annexin"/>
</dbReference>
<gene>
    <name evidence="7" type="ORF">C5167_045798</name>
</gene>